<sequence length="114" mass="13038">MLRFCLQISHDLTHCTHQNLLRKNADDEESHAHPPPAATCLAFHPRDDSIVAIGMDNSTIVIYNLHSDEVVTRKLEGHTKRVTLAFSNTLNVLVYSGADAYWKLQYYFQTRLLL</sequence>
<dbReference type="PANTHER" id="PTHR44083">
    <property type="entry name" value="TOPLESS-RELATED PROTEIN 1-RELATED"/>
    <property type="match status" value="1"/>
</dbReference>
<dbReference type="Proteomes" id="UP000507245">
    <property type="component" value="Unassembled WGS sequence"/>
</dbReference>
<proteinExistence type="predicted"/>
<name>A0A6J5W8L3_PRUAR</name>
<evidence type="ECO:0000313" key="1">
    <source>
        <dbReference type="EMBL" id="CAB4297929.1"/>
    </source>
</evidence>
<organism evidence="1 2">
    <name type="scientific">Prunus armeniaca</name>
    <name type="common">Apricot</name>
    <name type="synonym">Armeniaca vulgaris</name>
    <dbReference type="NCBI Taxonomy" id="36596"/>
    <lineage>
        <taxon>Eukaryota</taxon>
        <taxon>Viridiplantae</taxon>
        <taxon>Streptophyta</taxon>
        <taxon>Embryophyta</taxon>
        <taxon>Tracheophyta</taxon>
        <taxon>Spermatophyta</taxon>
        <taxon>Magnoliopsida</taxon>
        <taxon>eudicotyledons</taxon>
        <taxon>Gunneridae</taxon>
        <taxon>Pentapetalae</taxon>
        <taxon>rosids</taxon>
        <taxon>fabids</taxon>
        <taxon>Rosales</taxon>
        <taxon>Rosaceae</taxon>
        <taxon>Amygdaloideae</taxon>
        <taxon>Amygdaleae</taxon>
        <taxon>Prunus</taxon>
    </lineage>
</organism>
<dbReference type="GO" id="GO:0006355">
    <property type="term" value="P:regulation of DNA-templated transcription"/>
    <property type="evidence" value="ECO:0007669"/>
    <property type="project" value="InterPro"/>
</dbReference>
<protein>
    <submittedName>
        <fullName evidence="1">Uncharacterized protein</fullName>
    </submittedName>
</protein>
<dbReference type="InterPro" id="IPR036322">
    <property type="entry name" value="WD40_repeat_dom_sf"/>
</dbReference>
<keyword evidence="2" id="KW-1185">Reference proteome</keyword>
<accession>A0A6J5W8L3</accession>
<dbReference type="AlphaFoldDB" id="A0A6J5W8L3"/>
<dbReference type="Gene3D" id="2.130.10.10">
    <property type="entry name" value="YVTN repeat-like/Quinoprotein amine dehydrogenase"/>
    <property type="match status" value="1"/>
</dbReference>
<dbReference type="OrthoDB" id="1850764at2759"/>
<dbReference type="SUPFAM" id="SSF50978">
    <property type="entry name" value="WD40 repeat-like"/>
    <property type="match status" value="1"/>
</dbReference>
<evidence type="ECO:0000313" key="2">
    <source>
        <dbReference type="Proteomes" id="UP000507245"/>
    </source>
</evidence>
<reference evidence="2" key="1">
    <citation type="journal article" date="2020" name="Genome Biol.">
        <title>Gamete binning: chromosome-level and haplotype-resolved genome assembly enabled by high-throughput single-cell sequencing of gamete genomes.</title>
        <authorList>
            <person name="Campoy J.A."/>
            <person name="Sun H."/>
            <person name="Goel M."/>
            <person name="Jiao W.-B."/>
            <person name="Folz-Donahue K."/>
            <person name="Wang N."/>
            <person name="Rubio M."/>
            <person name="Liu C."/>
            <person name="Kukat C."/>
            <person name="Ruiz D."/>
            <person name="Huettel B."/>
            <person name="Schneeberger K."/>
        </authorList>
    </citation>
    <scope>NUCLEOTIDE SEQUENCE [LARGE SCALE GENOMIC DNA]</scope>
    <source>
        <strain evidence="2">cv. Rojo Pasion</strain>
    </source>
</reference>
<dbReference type="EMBL" id="CAEKKB010000001">
    <property type="protein sequence ID" value="CAB4297929.1"/>
    <property type="molecule type" value="Genomic_DNA"/>
</dbReference>
<gene>
    <name evidence="1" type="ORF">ORAREDHAP_LOCUS9981</name>
</gene>
<dbReference type="PANTHER" id="PTHR44083:SF30">
    <property type="entry name" value="TOPLESS-LIKE PROTEIN"/>
    <property type="match status" value="1"/>
</dbReference>
<dbReference type="InterPro" id="IPR015943">
    <property type="entry name" value="WD40/YVTN_repeat-like_dom_sf"/>
</dbReference>
<dbReference type="InterPro" id="IPR027728">
    <property type="entry name" value="Topless_fam"/>
</dbReference>